<protein>
    <recommendedName>
        <fullName evidence="10">3-hydroxyacyl-[acyl-carrier-protein] dehydratase FabZ</fullName>
        <ecNumber evidence="10">4.2.1.59</ecNumber>
    </recommendedName>
    <alternativeName>
        <fullName evidence="10">(3R)-hydroxymyristoyl-[acyl-carrier-protein] dehydratase</fullName>
        <shortName evidence="10">(3R)-hydroxymyristoyl-ACP dehydrase</shortName>
    </alternativeName>
    <alternativeName>
        <fullName evidence="10">Beta-hydroxyacyl-ACP dehydratase</fullName>
    </alternativeName>
</protein>
<evidence type="ECO:0000256" key="7">
    <source>
        <dbReference type="ARBA" id="ARBA00023098"/>
    </source>
</evidence>
<feature type="active site" evidence="10">
    <location>
        <position position="50"/>
    </location>
</feature>
<evidence type="ECO:0000256" key="10">
    <source>
        <dbReference type="HAMAP-Rule" id="MF_00406"/>
    </source>
</evidence>
<sequence>MTVLDSSQIQEIIPHRYPMLLIDKVIDLVPGESAVAIRNVTNNEAVFQGHFPGNPVLPGVLLVESLAQTGAVALLSADRFKGQTAYFGGIKNAKFRQIVKPGDQVKLEVTLEKVKGHIGLGQGIAWVDGKKACTAELTFMISGEKNV</sequence>
<evidence type="ECO:0000256" key="6">
    <source>
        <dbReference type="ARBA" id="ARBA00022556"/>
    </source>
</evidence>
<keyword evidence="4 10" id="KW-0963">Cytoplasm</keyword>
<comment type="catalytic activity">
    <reaction evidence="1 10">
        <text>a (3R)-hydroxyacyl-[ACP] = a (2E)-enoyl-[ACP] + H2O</text>
        <dbReference type="Rhea" id="RHEA:13097"/>
        <dbReference type="Rhea" id="RHEA-COMP:9925"/>
        <dbReference type="Rhea" id="RHEA-COMP:9945"/>
        <dbReference type="ChEBI" id="CHEBI:15377"/>
        <dbReference type="ChEBI" id="CHEBI:78784"/>
        <dbReference type="ChEBI" id="CHEBI:78827"/>
        <dbReference type="EC" id="4.2.1.59"/>
    </reaction>
</comment>
<reference evidence="11" key="1">
    <citation type="submission" date="2018-07" db="EMBL/GenBank/DDBJ databases">
        <authorList>
            <person name="Somerville V."/>
        </authorList>
    </citation>
    <scope>NUCLEOTIDE SEQUENCE</scope>
    <source>
        <strain evidence="11">NWC_2_2</strain>
    </source>
</reference>
<evidence type="ECO:0000256" key="9">
    <source>
        <dbReference type="ARBA" id="ARBA00025049"/>
    </source>
</evidence>
<dbReference type="CDD" id="cd01288">
    <property type="entry name" value="FabZ"/>
    <property type="match status" value="1"/>
</dbReference>
<dbReference type="HAMAP" id="MF_00406">
    <property type="entry name" value="FabZ"/>
    <property type="match status" value="1"/>
</dbReference>
<dbReference type="OrthoDB" id="9772788at2"/>
<dbReference type="GeneID" id="69668862"/>
<dbReference type="Pfam" id="PF07977">
    <property type="entry name" value="FabA"/>
    <property type="match status" value="1"/>
</dbReference>
<dbReference type="GO" id="GO:0019171">
    <property type="term" value="F:(3R)-hydroxyacyl-[acyl-carrier-protein] dehydratase activity"/>
    <property type="evidence" value="ECO:0007669"/>
    <property type="project" value="UniProtKB-EC"/>
</dbReference>
<dbReference type="PANTHER" id="PTHR30272:SF1">
    <property type="entry name" value="3-HYDROXYACYL-[ACYL-CARRIER-PROTEIN] DEHYDRATASE"/>
    <property type="match status" value="1"/>
</dbReference>
<dbReference type="PANTHER" id="PTHR30272">
    <property type="entry name" value="3-HYDROXYACYL-[ACYL-CARRIER-PROTEIN] DEHYDRATASE"/>
    <property type="match status" value="1"/>
</dbReference>
<evidence type="ECO:0000256" key="2">
    <source>
        <dbReference type="ARBA" id="ARBA00004496"/>
    </source>
</evidence>
<dbReference type="GO" id="GO:0016020">
    <property type="term" value="C:membrane"/>
    <property type="evidence" value="ECO:0007669"/>
    <property type="project" value="GOC"/>
</dbReference>
<dbReference type="GO" id="GO:0006633">
    <property type="term" value="P:fatty acid biosynthetic process"/>
    <property type="evidence" value="ECO:0007669"/>
    <property type="project" value="UniProtKB-UniRule"/>
</dbReference>
<evidence type="ECO:0000256" key="3">
    <source>
        <dbReference type="ARBA" id="ARBA00009174"/>
    </source>
</evidence>
<evidence type="ECO:0000256" key="5">
    <source>
        <dbReference type="ARBA" id="ARBA00022516"/>
    </source>
</evidence>
<dbReference type="InterPro" id="IPR010084">
    <property type="entry name" value="FabZ"/>
</dbReference>
<dbReference type="AlphaFoldDB" id="A0A061C276"/>
<dbReference type="GO" id="GO:0009245">
    <property type="term" value="P:lipid A biosynthetic process"/>
    <property type="evidence" value="ECO:0007669"/>
    <property type="project" value="UniProtKB-UniRule"/>
</dbReference>
<organism evidence="11">
    <name type="scientific">Lactobacillus delbrueckii subsp. lactis</name>
    <dbReference type="NCBI Taxonomy" id="29397"/>
    <lineage>
        <taxon>Bacteria</taxon>
        <taxon>Bacillati</taxon>
        <taxon>Bacillota</taxon>
        <taxon>Bacilli</taxon>
        <taxon>Lactobacillales</taxon>
        <taxon>Lactobacillaceae</taxon>
        <taxon>Lactobacillus</taxon>
    </lineage>
</organism>
<dbReference type="EMBL" id="CP031023">
    <property type="protein sequence ID" value="AZA16239.1"/>
    <property type="molecule type" value="Genomic_DNA"/>
</dbReference>
<keyword evidence="6 10" id="KW-0441">Lipid A biosynthesis</keyword>
<dbReference type="GO" id="GO:0005737">
    <property type="term" value="C:cytoplasm"/>
    <property type="evidence" value="ECO:0007669"/>
    <property type="project" value="UniProtKB-SubCell"/>
</dbReference>
<dbReference type="FunFam" id="3.10.129.10:FF:000001">
    <property type="entry name" value="3-hydroxyacyl-[acyl-carrier-protein] dehydratase FabZ"/>
    <property type="match status" value="1"/>
</dbReference>
<evidence type="ECO:0000256" key="1">
    <source>
        <dbReference type="ARBA" id="ARBA00001055"/>
    </source>
</evidence>
<dbReference type="NCBIfam" id="NF000582">
    <property type="entry name" value="PRK00006.1"/>
    <property type="match status" value="1"/>
</dbReference>
<keyword evidence="5 10" id="KW-0444">Lipid biosynthesis</keyword>
<dbReference type="InterPro" id="IPR029069">
    <property type="entry name" value="HotDog_dom_sf"/>
</dbReference>
<proteinExistence type="inferred from homology"/>
<comment type="subcellular location">
    <subcellularLocation>
        <location evidence="2 10">Cytoplasm</location>
    </subcellularLocation>
</comment>
<evidence type="ECO:0000313" key="11">
    <source>
        <dbReference type="EMBL" id="AZA16239.1"/>
    </source>
</evidence>
<dbReference type="SUPFAM" id="SSF54637">
    <property type="entry name" value="Thioesterase/thiol ester dehydrase-isomerase"/>
    <property type="match status" value="1"/>
</dbReference>
<accession>A0A061C276</accession>
<dbReference type="NCBIfam" id="TIGR01750">
    <property type="entry name" value="fabZ"/>
    <property type="match status" value="1"/>
</dbReference>
<name>A0A061C276_LACDL</name>
<evidence type="ECO:0000256" key="8">
    <source>
        <dbReference type="ARBA" id="ARBA00023239"/>
    </source>
</evidence>
<gene>
    <name evidence="10 11" type="primary">fabZ</name>
    <name evidence="11" type="ORF">DQL93_06805</name>
</gene>
<dbReference type="EC" id="4.2.1.59" evidence="10"/>
<comment type="similarity">
    <text evidence="3 10">Belongs to the thioester dehydratase family. FabZ subfamily.</text>
</comment>
<dbReference type="InterPro" id="IPR013114">
    <property type="entry name" value="FabA_FabZ"/>
</dbReference>
<comment type="function">
    <text evidence="9 10">Involved in unsaturated fatty acids biosynthesis. Catalyzes the dehydration of short chain beta-hydroxyacyl-ACPs and long chain saturated and unsaturated beta-hydroxyacyl-ACPs.</text>
</comment>
<evidence type="ECO:0000256" key="4">
    <source>
        <dbReference type="ARBA" id="ARBA00022490"/>
    </source>
</evidence>
<dbReference type="RefSeq" id="WP_002877460.1">
    <property type="nucleotide sequence ID" value="NZ_BJLO01000005.1"/>
</dbReference>
<dbReference type="Gene3D" id="3.10.129.10">
    <property type="entry name" value="Hotdog Thioesterase"/>
    <property type="match status" value="1"/>
</dbReference>
<keyword evidence="7 10" id="KW-0443">Lipid metabolism</keyword>
<keyword evidence="8 10" id="KW-0456">Lyase</keyword>